<feature type="region of interest" description="Disordered" evidence="1">
    <location>
        <begin position="1"/>
        <end position="21"/>
    </location>
</feature>
<evidence type="ECO:0000313" key="3">
    <source>
        <dbReference type="Proteomes" id="UP000078336"/>
    </source>
</evidence>
<protein>
    <submittedName>
        <fullName evidence="2">Uncharacterized protein</fullName>
    </submittedName>
</protein>
<dbReference type="AlphaFoldDB" id="A0A178T932"/>
<reference evidence="2 3" key="1">
    <citation type="submission" date="2016-03" db="EMBL/GenBank/DDBJ databases">
        <title>Spore heat resistance.</title>
        <authorList>
            <person name="Boekhorst J."/>
            <person name="Berendsen E.M."/>
            <person name="Wells-Bennik M.H."/>
            <person name="Kuipers O.P."/>
        </authorList>
    </citation>
    <scope>NUCLEOTIDE SEQUENCE [LARGE SCALE GENOMIC DNA]</scope>
    <source>
        <strain evidence="2 3">AF16</strain>
    </source>
</reference>
<sequence>MISFTGKGDNSYGKGRWGKRKSQHLRWITLATVVVQWRLPL</sequence>
<dbReference type="EMBL" id="LUCQ01000127">
    <property type="protein sequence ID" value="OAO77472.1"/>
    <property type="molecule type" value="Genomic_DNA"/>
</dbReference>
<proteinExistence type="predicted"/>
<accession>A0A178T932</accession>
<name>A0A178T932_9BACL</name>
<keyword evidence="3" id="KW-1185">Reference proteome</keyword>
<organism evidence="2 3">
    <name type="scientific">Anoxybacillus flavithermus</name>
    <dbReference type="NCBI Taxonomy" id="33934"/>
    <lineage>
        <taxon>Bacteria</taxon>
        <taxon>Bacillati</taxon>
        <taxon>Bacillota</taxon>
        <taxon>Bacilli</taxon>
        <taxon>Bacillales</taxon>
        <taxon>Anoxybacillaceae</taxon>
        <taxon>Anoxybacillus</taxon>
    </lineage>
</organism>
<gene>
    <name evidence="2" type="ORF">TAF16_2123</name>
</gene>
<dbReference type="Proteomes" id="UP000078336">
    <property type="component" value="Unassembled WGS sequence"/>
</dbReference>
<comment type="caution">
    <text evidence="2">The sequence shown here is derived from an EMBL/GenBank/DDBJ whole genome shotgun (WGS) entry which is preliminary data.</text>
</comment>
<evidence type="ECO:0000313" key="2">
    <source>
        <dbReference type="EMBL" id="OAO77472.1"/>
    </source>
</evidence>
<evidence type="ECO:0000256" key="1">
    <source>
        <dbReference type="SAM" id="MobiDB-lite"/>
    </source>
</evidence>